<dbReference type="HOGENOM" id="CLU_2495102_0_0_7"/>
<organism evidence="1 2">
    <name type="scientific">Syntrophotalea carbinolica (strain DSM 2380 / NBRC 103641 / GraBd1)</name>
    <name type="common">Pelobacter carbinolicus</name>
    <dbReference type="NCBI Taxonomy" id="338963"/>
    <lineage>
        <taxon>Bacteria</taxon>
        <taxon>Pseudomonadati</taxon>
        <taxon>Thermodesulfobacteriota</taxon>
        <taxon>Desulfuromonadia</taxon>
        <taxon>Desulfuromonadales</taxon>
        <taxon>Syntrophotaleaceae</taxon>
        <taxon>Syntrophotalea</taxon>
    </lineage>
</organism>
<dbReference type="eggNOG" id="ENOG502ZDNJ">
    <property type="taxonomic scope" value="Bacteria"/>
</dbReference>
<name>Q0C6M3_SYNC1</name>
<gene>
    <name evidence="1" type="ordered locus">Pcar_3295</name>
</gene>
<accession>Q0C6M3</accession>
<evidence type="ECO:0000313" key="1">
    <source>
        <dbReference type="EMBL" id="ABI81914.1"/>
    </source>
</evidence>
<keyword evidence="2" id="KW-1185">Reference proteome</keyword>
<reference evidence="2" key="1">
    <citation type="submission" date="2005-10" db="EMBL/GenBank/DDBJ databases">
        <title>Complete sequence of Pelobacter carbinolicus DSM 2380.</title>
        <authorList>
            <person name="Copeland A."/>
            <person name="Lucas S."/>
            <person name="Lapidus A."/>
            <person name="Barry K."/>
            <person name="Detter J.C."/>
            <person name="Glavina T."/>
            <person name="Hammon N."/>
            <person name="Israni S."/>
            <person name="Pitluck S."/>
            <person name="Chertkov O."/>
            <person name="Schmutz J."/>
            <person name="Larimer F."/>
            <person name="Land M."/>
            <person name="Kyrpides N."/>
            <person name="Ivanova N."/>
            <person name="Richardson P."/>
        </authorList>
    </citation>
    <scope>NUCLEOTIDE SEQUENCE [LARGE SCALE GENOMIC DNA]</scope>
    <source>
        <strain evidence="2">DSM 2380 / NBRC 103641 / GraBd1</strain>
    </source>
</reference>
<dbReference type="KEGG" id="pca:Pcar_3295"/>
<dbReference type="Proteomes" id="UP000002534">
    <property type="component" value="Chromosome"/>
</dbReference>
<dbReference type="AlphaFoldDB" id="Q0C6M3"/>
<evidence type="ECO:0000313" key="2">
    <source>
        <dbReference type="Proteomes" id="UP000002534"/>
    </source>
</evidence>
<protein>
    <submittedName>
        <fullName evidence="1">Uncharacterized protein</fullName>
    </submittedName>
</protein>
<proteinExistence type="predicted"/>
<reference evidence="1 2" key="2">
    <citation type="journal article" date="2012" name="BMC Genomics">
        <title>The genome of Pelobacter carbinolicus reveals surprising metabolic capabilities and physiological features.</title>
        <authorList>
            <person name="Aklujkar M."/>
            <person name="Haveman S.A."/>
            <person name="Didonato R.Jr."/>
            <person name="Chertkov O."/>
            <person name="Han C.S."/>
            <person name="Land M.L."/>
            <person name="Brown P."/>
            <person name="Lovley D.R."/>
        </authorList>
    </citation>
    <scope>NUCLEOTIDE SEQUENCE [LARGE SCALE GENOMIC DNA]</scope>
    <source>
        <strain evidence="2">DSM 2380 / NBRC 103641 / GraBd1</strain>
    </source>
</reference>
<sequence>MRHQDPPKRITITRENLSNWSTFQKLYDEGKVLFDNMGTLRYLHGAPVGDMVLVRVNRDGKAVYKESAENWFDPDSPAAEKFVWPK</sequence>
<dbReference type="EMBL" id="CP000142">
    <property type="protein sequence ID" value="ABI81914.1"/>
    <property type="molecule type" value="Genomic_DNA"/>
</dbReference>